<name>A0ABN7NVC1_TIMPD</name>
<protein>
    <submittedName>
        <fullName evidence="2">Uncharacterized protein</fullName>
    </submittedName>
</protein>
<dbReference type="Proteomes" id="UP001153148">
    <property type="component" value="Unassembled WGS sequence"/>
</dbReference>
<evidence type="ECO:0000313" key="2">
    <source>
        <dbReference type="EMBL" id="CAG2057455.1"/>
    </source>
</evidence>
<proteinExistence type="predicted"/>
<keyword evidence="1" id="KW-0732">Signal</keyword>
<evidence type="ECO:0000256" key="1">
    <source>
        <dbReference type="SAM" id="SignalP"/>
    </source>
</evidence>
<dbReference type="EMBL" id="CAJPIN010005449">
    <property type="protein sequence ID" value="CAG2057455.1"/>
    <property type="molecule type" value="Genomic_DNA"/>
</dbReference>
<reference evidence="2" key="1">
    <citation type="submission" date="2021-03" db="EMBL/GenBank/DDBJ databases">
        <authorList>
            <person name="Tran Van P."/>
        </authorList>
    </citation>
    <scope>NUCLEOTIDE SEQUENCE</scope>
</reference>
<accession>A0ABN7NVC1</accession>
<keyword evidence="3" id="KW-1185">Reference proteome</keyword>
<feature type="signal peptide" evidence="1">
    <location>
        <begin position="1"/>
        <end position="25"/>
    </location>
</feature>
<evidence type="ECO:0000313" key="3">
    <source>
        <dbReference type="Proteomes" id="UP001153148"/>
    </source>
</evidence>
<comment type="caution">
    <text evidence="2">The sequence shown here is derived from an EMBL/GenBank/DDBJ whole genome shotgun (WGS) entry which is preliminary data.</text>
</comment>
<organism evidence="2 3">
    <name type="scientific">Timema podura</name>
    <name type="common">Walking stick</name>
    <dbReference type="NCBI Taxonomy" id="61482"/>
    <lineage>
        <taxon>Eukaryota</taxon>
        <taxon>Metazoa</taxon>
        <taxon>Ecdysozoa</taxon>
        <taxon>Arthropoda</taxon>
        <taxon>Hexapoda</taxon>
        <taxon>Insecta</taxon>
        <taxon>Pterygota</taxon>
        <taxon>Neoptera</taxon>
        <taxon>Polyneoptera</taxon>
        <taxon>Phasmatodea</taxon>
        <taxon>Timematodea</taxon>
        <taxon>Timematoidea</taxon>
        <taxon>Timematidae</taxon>
        <taxon>Timema</taxon>
    </lineage>
</organism>
<feature type="non-terminal residue" evidence="2">
    <location>
        <position position="1"/>
    </location>
</feature>
<sequence length="127" mass="14771">ACVPVVFSWCKHILGFEMLTQTLCAEQVSCQQEVFSVFSLYYHWQEVQVRLSVNRLPDVAMVLITNLYRAAMRLTNTAFCEDSSTEKMYKCWTLLFLGCLQVMANFSGVAWRVSMKNRVSITFERYL</sequence>
<gene>
    <name evidence="2" type="ORF">TPAB3V08_LOCUS4434</name>
</gene>
<feature type="chain" id="PRO_5046058714" evidence="1">
    <location>
        <begin position="26"/>
        <end position="127"/>
    </location>
</feature>